<reference evidence="2 3" key="1">
    <citation type="journal article" date="2019" name="Sci. Rep.">
        <title>Comparative genomics of chytrid fungi reveal insights into the obligate biotrophic and pathogenic lifestyle of Synchytrium endobioticum.</title>
        <authorList>
            <person name="van de Vossenberg B.T.L.H."/>
            <person name="Warris S."/>
            <person name="Nguyen H.D.T."/>
            <person name="van Gent-Pelzer M.P.E."/>
            <person name="Joly D.L."/>
            <person name="van de Geest H.C."/>
            <person name="Bonants P.J.M."/>
            <person name="Smith D.S."/>
            <person name="Levesque C.A."/>
            <person name="van der Lee T.A.J."/>
        </authorList>
    </citation>
    <scope>NUCLEOTIDE SEQUENCE [LARGE SCALE GENOMIC DNA]</scope>
    <source>
        <strain evidence="2 3">CBS 809.83</strain>
    </source>
</reference>
<comment type="caution">
    <text evidence="2">The sequence shown here is derived from an EMBL/GenBank/DDBJ whole genome shotgun (WGS) entry which is preliminary data.</text>
</comment>
<protein>
    <submittedName>
        <fullName evidence="2">Uncharacterized protein</fullName>
    </submittedName>
</protein>
<evidence type="ECO:0000313" key="3">
    <source>
        <dbReference type="Proteomes" id="UP000318582"/>
    </source>
</evidence>
<feature type="compositionally biased region" description="Basic and acidic residues" evidence="1">
    <location>
        <begin position="53"/>
        <end position="80"/>
    </location>
</feature>
<gene>
    <name evidence="2" type="ORF">PhCBS80983_g06401</name>
</gene>
<dbReference type="AlphaFoldDB" id="A0A507DNE3"/>
<feature type="compositionally biased region" description="Acidic residues" evidence="1">
    <location>
        <begin position="168"/>
        <end position="180"/>
    </location>
</feature>
<dbReference type="Proteomes" id="UP000318582">
    <property type="component" value="Unassembled WGS sequence"/>
</dbReference>
<feature type="region of interest" description="Disordered" evidence="1">
    <location>
        <begin position="167"/>
        <end position="188"/>
    </location>
</feature>
<organism evidence="2 3">
    <name type="scientific">Powellomyces hirtus</name>
    <dbReference type="NCBI Taxonomy" id="109895"/>
    <lineage>
        <taxon>Eukaryota</taxon>
        <taxon>Fungi</taxon>
        <taxon>Fungi incertae sedis</taxon>
        <taxon>Chytridiomycota</taxon>
        <taxon>Chytridiomycota incertae sedis</taxon>
        <taxon>Chytridiomycetes</taxon>
        <taxon>Spizellomycetales</taxon>
        <taxon>Powellomycetaceae</taxon>
        <taxon>Powellomyces</taxon>
    </lineage>
</organism>
<dbReference type="EMBL" id="QEAQ01000273">
    <property type="protein sequence ID" value="TPX52931.1"/>
    <property type="molecule type" value="Genomic_DNA"/>
</dbReference>
<proteinExistence type="predicted"/>
<evidence type="ECO:0000256" key="1">
    <source>
        <dbReference type="SAM" id="MobiDB-lite"/>
    </source>
</evidence>
<name>A0A507DNE3_9FUNG</name>
<feature type="region of interest" description="Disordered" evidence="1">
    <location>
        <begin position="109"/>
        <end position="147"/>
    </location>
</feature>
<accession>A0A507DNE3</accession>
<sequence length="188" mass="21814">MSDNEEVSAEHVSEQQEQPKSLDPVETAIKEKVTSKKPRSPKQIEAMQRAQKARTENLRKMKELQLQKEKEDKKNEKKLAQEQAAKDAAAIIQRYEAEKKRVAEEKKLARQAKAREKQLQKEEERFNKAPSRGQYNKPHESAVRAKSSKPYVDVVFDNRETLPAEYISESEESESSEDEFMGIFGRRH</sequence>
<feature type="region of interest" description="Disordered" evidence="1">
    <location>
        <begin position="1"/>
        <end position="82"/>
    </location>
</feature>
<evidence type="ECO:0000313" key="2">
    <source>
        <dbReference type="EMBL" id="TPX52931.1"/>
    </source>
</evidence>
<feature type="compositionally biased region" description="Basic and acidic residues" evidence="1">
    <location>
        <begin position="109"/>
        <end position="127"/>
    </location>
</feature>
<keyword evidence="3" id="KW-1185">Reference proteome</keyword>